<organism evidence="1 2">
    <name type="scientific">Anoxybacterium hadale</name>
    <dbReference type="NCBI Taxonomy" id="3408580"/>
    <lineage>
        <taxon>Bacteria</taxon>
        <taxon>Bacillati</taxon>
        <taxon>Bacillota</taxon>
        <taxon>Clostridia</taxon>
        <taxon>Peptostreptococcales</taxon>
        <taxon>Anaerovoracaceae</taxon>
        <taxon>Anoxybacterium</taxon>
    </lineage>
</organism>
<dbReference type="Proteomes" id="UP000594014">
    <property type="component" value="Chromosome"/>
</dbReference>
<reference evidence="1" key="1">
    <citation type="submission" date="2019-08" db="EMBL/GenBank/DDBJ databases">
        <title>Genome sequence of Clostridiales bacterium MT110.</title>
        <authorList>
            <person name="Cao J."/>
        </authorList>
    </citation>
    <scope>NUCLEOTIDE SEQUENCE</scope>
    <source>
        <strain evidence="1">MT110</strain>
    </source>
</reference>
<evidence type="ECO:0000313" key="2">
    <source>
        <dbReference type="Proteomes" id="UP000594014"/>
    </source>
</evidence>
<keyword evidence="2" id="KW-1185">Reference proteome</keyword>
<keyword evidence="1" id="KW-0378">Hydrolase</keyword>
<protein>
    <submittedName>
        <fullName evidence="1">HAD family hydrolase</fullName>
    </submittedName>
</protein>
<sequence length="261" mass="30081">MRKREVNLPDTILFDMGGTIEDIWYNEETAAAVIVEIRGLLSRNGLETDCNSDEFQKRLHRGVDSYKKWSQSVMLEKKPEEIWPDYYLREFGFPRERIIPIAEALAQTWETVYYHREMRPKVKETLEALHQRGYKLGVISNTASLYSVFNVLEQYGIRDYFLDVTLSSTTGYRKPHPSIFEISLRQMQSRPEQCVYVGDTVSRDVIGSKKAGFAQAVQICSFMTEVSDSKASAGACAPDRIIYSMEELIPYLDQLQSTERT</sequence>
<evidence type="ECO:0000313" key="1">
    <source>
        <dbReference type="EMBL" id="QOX64507.1"/>
    </source>
</evidence>
<gene>
    <name evidence="1" type="ORF">FRZ06_14735</name>
</gene>
<accession>A0ACD1AD58</accession>
<dbReference type="EMBL" id="CP042469">
    <property type="protein sequence ID" value="QOX64507.1"/>
    <property type="molecule type" value="Genomic_DNA"/>
</dbReference>
<proteinExistence type="predicted"/>
<name>A0ACD1AD58_9FIRM</name>